<dbReference type="GO" id="GO:0005885">
    <property type="term" value="C:Arp2/3 protein complex"/>
    <property type="evidence" value="ECO:0007669"/>
    <property type="project" value="InterPro"/>
</dbReference>
<dbReference type="Pfam" id="PF04045">
    <property type="entry name" value="P34-Arc"/>
    <property type="match status" value="1"/>
</dbReference>
<dbReference type="GO" id="GO:0034314">
    <property type="term" value="P:Arp2/3 complex-mediated actin nucleation"/>
    <property type="evidence" value="ECO:0007669"/>
    <property type="project" value="InterPro"/>
</dbReference>
<reference evidence="8" key="2">
    <citation type="submission" date="2025-08" db="UniProtKB">
        <authorList>
            <consortium name="RefSeq"/>
        </authorList>
    </citation>
    <scope>IDENTIFICATION</scope>
    <source>
        <tissue evidence="8">Leaf</tissue>
    </source>
</reference>
<keyword evidence="4 6" id="KW-0009">Actin-binding</keyword>
<evidence type="ECO:0000256" key="3">
    <source>
        <dbReference type="ARBA" id="ARBA00022490"/>
    </source>
</evidence>
<comment type="subcellular location">
    <subcellularLocation>
        <location evidence="1 6">Cytoplasm</location>
        <location evidence="1 6">Cytoskeleton</location>
    </subcellularLocation>
</comment>
<reference evidence="7" key="1">
    <citation type="journal article" date="2019" name="Database">
        <title>The radish genome database (RadishGD): an integrated information resource for radish genomics.</title>
        <authorList>
            <person name="Yu H.J."/>
            <person name="Baek S."/>
            <person name="Lee Y.J."/>
            <person name="Cho A."/>
            <person name="Mun J.H."/>
        </authorList>
    </citation>
    <scope>NUCLEOTIDE SEQUENCE [LARGE SCALE GENOMIC DNA]</scope>
    <source>
        <strain evidence="7">cv. WK10039</strain>
    </source>
</reference>
<evidence type="ECO:0000256" key="5">
    <source>
        <dbReference type="ARBA" id="ARBA00023212"/>
    </source>
</evidence>
<dbReference type="InterPro" id="IPR007188">
    <property type="entry name" value="ARPC2"/>
</dbReference>
<dbReference type="AlphaFoldDB" id="A0A6J0JNN4"/>
<comment type="subunit">
    <text evidence="6">Component of the Arp2/3 complex.</text>
</comment>
<dbReference type="PANTHER" id="PTHR12058">
    <property type="entry name" value="ARP2/3 COMPLEX 34 KDA SUBUNIT"/>
    <property type="match status" value="1"/>
</dbReference>
<keyword evidence="5 6" id="KW-0206">Cytoskeleton</keyword>
<comment type="function">
    <text evidence="6">Functions as actin-binding component of the Arp2/3 complex which is involved in regulation of actin polymerization and together with an activating nucleation-promoting factor (NPF) mediates the formation of branched actin networks.</text>
</comment>
<dbReference type="GO" id="GO:0030041">
    <property type="term" value="P:actin filament polymerization"/>
    <property type="evidence" value="ECO:0007669"/>
    <property type="project" value="InterPro"/>
</dbReference>
<dbReference type="FunFam" id="3.30.1460.20:FF:000008">
    <property type="entry name" value="Arp2/3 complex 34 kDa subunit"/>
    <property type="match status" value="1"/>
</dbReference>
<dbReference type="SUPFAM" id="SSF69645">
    <property type="entry name" value="Arp2/3 complex subunits"/>
    <property type="match status" value="2"/>
</dbReference>
<evidence type="ECO:0000256" key="2">
    <source>
        <dbReference type="ARBA" id="ARBA00007192"/>
    </source>
</evidence>
<dbReference type="GO" id="GO:0005200">
    <property type="term" value="F:structural constituent of cytoskeleton"/>
    <property type="evidence" value="ECO:0007669"/>
    <property type="project" value="TreeGrafter"/>
</dbReference>
<evidence type="ECO:0000313" key="8">
    <source>
        <dbReference type="RefSeq" id="XP_018437270.1"/>
    </source>
</evidence>
<sequence>MAYLKRSSPTLKETLLKIYRAEKPIEIDQHFYEFGSIQYHIKCSVLDSNIVYISTSTLLETQGTVMSNEILSDIYEVIKNIAVGVIDIVDPPRLGFQLTLKLHLDNIPRGKDNSQAMNNNNNNWPIRIVYHPSEPFYVFRQPEKITAVFPMNFKDDSDVVIAMSFFQELVEVGSQKEIEKAPQCSWSPVPPFQLRGEPVQDLTTNAGFVSFDITSRHVEGKRLDKTVWNLLNFYAYVKYHIKCSRGYIQRRMRKRMDSLVKQQLNNTRLEEEAPQKENGRCKYVKELVKVPKGKLMMQQRCKDMTRRVRISKFRIKINGCARFRFNQR</sequence>
<dbReference type="OrthoDB" id="148331at2759"/>
<evidence type="ECO:0000256" key="1">
    <source>
        <dbReference type="ARBA" id="ARBA00004245"/>
    </source>
</evidence>
<dbReference type="Gene3D" id="3.30.1460.20">
    <property type="match status" value="2"/>
</dbReference>
<keyword evidence="7" id="KW-1185">Reference proteome</keyword>
<evidence type="ECO:0000313" key="7">
    <source>
        <dbReference type="Proteomes" id="UP000504610"/>
    </source>
</evidence>
<organism evidence="7 8">
    <name type="scientific">Raphanus sativus</name>
    <name type="common">Radish</name>
    <name type="synonym">Raphanus raphanistrum var. sativus</name>
    <dbReference type="NCBI Taxonomy" id="3726"/>
    <lineage>
        <taxon>Eukaryota</taxon>
        <taxon>Viridiplantae</taxon>
        <taxon>Streptophyta</taxon>
        <taxon>Embryophyta</taxon>
        <taxon>Tracheophyta</taxon>
        <taxon>Spermatophyta</taxon>
        <taxon>Magnoliopsida</taxon>
        <taxon>eudicotyledons</taxon>
        <taxon>Gunneridae</taxon>
        <taxon>Pentapetalae</taxon>
        <taxon>rosids</taxon>
        <taxon>malvids</taxon>
        <taxon>Brassicales</taxon>
        <taxon>Brassicaceae</taxon>
        <taxon>Brassiceae</taxon>
        <taxon>Raphanus</taxon>
    </lineage>
</organism>
<dbReference type="Proteomes" id="UP000504610">
    <property type="component" value="Chromosome 6"/>
</dbReference>
<comment type="similarity">
    <text evidence="2 6">Belongs to the ARPC2 family.</text>
</comment>
<gene>
    <name evidence="8" type="primary">LOC108809622</name>
</gene>
<evidence type="ECO:0000256" key="4">
    <source>
        <dbReference type="ARBA" id="ARBA00023203"/>
    </source>
</evidence>
<protein>
    <recommendedName>
        <fullName evidence="6">Arp2/3 complex 34 kDa subunit</fullName>
    </recommendedName>
</protein>
<dbReference type="RefSeq" id="XP_018437270.1">
    <property type="nucleotide sequence ID" value="XM_018581768.2"/>
</dbReference>
<dbReference type="PANTHER" id="PTHR12058:SF1">
    <property type="entry name" value="ACTIN-RELATED PROTEIN 2_3 COMPLEX SUBUNIT 2B"/>
    <property type="match status" value="1"/>
</dbReference>
<keyword evidence="3 6" id="KW-0963">Cytoplasm</keyword>
<dbReference type="InterPro" id="IPR034666">
    <property type="entry name" value="ARPC2/4"/>
</dbReference>
<dbReference type="GO" id="GO:0051015">
    <property type="term" value="F:actin filament binding"/>
    <property type="evidence" value="ECO:0007669"/>
    <property type="project" value="TreeGrafter"/>
</dbReference>
<name>A0A6J0JNN4_RAPSA</name>
<proteinExistence type="inferred from homology"/>
<dbReference type="GeneID" id="108809622"/>
<accession>A0A6J0JNN4</accession>
<evidence type="ECO:0000256" key="6">
    <source>
        <dbReference type="RuleBase" id="RU364015"/>
    </source>
</evidence>